<gene>
    <name evidence="2" type="ORF">Ahy_B10g100640</name>
</gene>
<dbReference type="EMBL" id="SDMP01000020">
    <property type="protein sequence ID" value="RYQ82062.1"/>
    <property type="molecule type" value="Genomic_DNA"/>
</dbReference>
<reference evidence="2 3" key="1">
    <citation type="submission" date="2019-01" db="EMBL/GenBank/DDBJ databases">
        <title>Sequencing of cultivated peanut Arachis hypogaea provides insights into genome evolution and oil improvement.</title>
        <authorList>
            <person name="Chen X."/>
        </authorList>
    </citation>
    <scope>NUCLEOTIDE SEQUENCE [LARGE SCALE GENOMIC DNA]</scope>
    <source>
        <strain evidence="3">cv. Fuhuasheng</strain>
        <tissue evidence="2">Leaves</tissue>
    </source>
</reference>
<accession>A0A444WXH3</accession>
<evidence type="ECO:0000313" key="2">
    <source>
        <dbReference type="EMBL" id="RYQ82062.1"/>
    </source>
</evidence>
<sequence length="205" mass="22364">MTLNLVLLMAMVATNILSLYHLSSTLQSPKSPNHPLPSTPILPHLKPIASSCHNHPDLLHKYMSYTPFSLCPSDSDLAESLILRGCHPLPRCRCFSRTAPHKPSSLLPQDPFPSSLPDSSVIWDYYPYKSFDCFHRQNPNLGFNPTSDYECGCTIQRGGGAEGACATSRAAAVVAADVRQSGRPCAVRVCREPVDSSDNDEVLAV</sequence>
<evidence type="ECO:0000313" key="3">
    <source>
        <dbReference type="Proteomes" id="UP000289738"/>
    </source>
</evidence>
<protein>
    <submittedName>
        <fullName evidence="2">Uncharacterized protein</fullName>
    </submittedName>
</protein>
<dbReference type="InterPro" id="IPR053223">
    <property type="entry name" value="Prob_Methyltransferase"/>
</dbReference>
<comment type="caution">
    <text evidence="2">The sequence shown here is derived from an EMBL/GenBank/DDBJ whole genome shotgun (WGS) entry which is preliminary data.</text>
</comment>
<name>A0A444WXH3_ARAHY</name>
<dbReference type="PANTHER" id="PTHR44067">
    <property type="entry name" value="S-ADENOSYL-L-METHIONINE-DEPENDENT METHYLTRANSFERASE SUPERFAMILY PROTEIN-RELATED"/>
    <property type="match status" value="1"/>
</dbReference>
<keyword evidence="1" id="KW-0732">Signal</keyword>
<keyword evidence="3" id="KW-1185">Reference proteome</keyword>
<dbReference type="STRING" id="3818.A0A444WXH3"/>
<feature type="signal peptide" evidence="1">
    <location>
        <begin position="1"/>
        <end position="18"/>
    </location>
</feature>
<proteinExistence type="predicted"/>
<feature type="chain" id="PRO_5019358738" evidence="1">
    <location>
        <begin position="19"/>
        <end position="205"/>
    </location>
</feature>
<evidence type="ECO:0000256" key="1">
    <source>
        <dbReference type="SAM" id="SignalP"/>
    </source>
</evidence>
<dbReference type="AlphaFoldDB" id="A0A444WXH3"/>
<dbReference type="PANTHER" id="PTHR44067:SF5">
    <property type="entry name" value="EXPRESSED PROTEIN"/>
    <property type="match status" value="1"/>
</dbReference>
<organism evidence="2 3">
    <name type="scientific">Arachis hypogaea</name>
    <name type="common">Peanut</name>
    <dbReference type="NCBI Taxonomy" id="3818"/>
    <lineage>
        <taxon>Eukaryota</taxon>
        <taxon>Viridiplantae</taxon>
        <taxon>Streptophyta</taxon>
        <taxon>Embryophyta</taxon>
        <taxon>Tracheophyta</taxon>
        <taxon>Spermatophyta</taxon>
        <taxon>Magnoliopsida</taxon>
        <taxon>eudicotyledons</taxon>
        <taxon>Gunneridae</taxon>
        <taxon>Pentapetalae</taxon>
        <taxon>rosids</taxon>
        <taxon>fabids</taxon>
        <taxon>Fabales</taxon>
        <taxon>Fabaceae</taxon>
        <taxon>Papilionoideae</taxon>
        <taxon>50 kb inversion clade</taxon>
        <taxon>dalbergioids sensu lato</taxon>
        <taxon>Dalbergieae</taxon>
        <taxon>Pterocarpus clade</taxon>
        <taxon>Arachis</taxon>
    </lineage>
</organism>
<dbReference type="Proteomes" id="UP000289738">
    <property type="component" value="Chromosome B10"/>
</dbReference>